<protein>
    <submittedName>
        <fullName evidence="1">5373_t:CDS:1</fullName>
    </submittedName>
</protein>
<gene>
    <name evidence="1" type="ORF">POCULU_LOCUS3122</name>
</gene>
<accession>A0A9N8ZZN5</accession>
<organism evidence="1 2">
    <name type="scientific">Paraglomus occultum</name>
    <dbReference type="NCBI Taxonomy" id="144539"/>
    <lineage>
        <taxon>Eukaryota</taxon>
        <taxon>Fungi</taxon>
        <taxon>Fungi incertae sedis</taxon>
        <taxon>Mucoromycota</taxon>
        <taxon>Glomeromycotina</taxon>
        <taxon>Glomeromycetes</taxon>
        <taxon>Paraglomerales</taxon>
        <taxon>Paraglomeraceae</taxon>
        <taxon>Paraglomus</taxon>
    </lineage>
</organism>
<dbReference type="EMBL" id="CAJVPJ010000326">
    <property type="protein sequence ID" value="CAG8512035.1"/>
    <property type="molecule type" value="Genomic_DNA"/>
</dbReference>
<dbReference type="AlphaFoldDB" id="A0A9N8ZZN5"/>
<dbReference type="Proteomes" id="UP000789572">
    <property type="component" value="Unassembled WGS sequence"/>
</dbReference>
<keyword evidence="2" id="KW-1185">Reference proteome</keyword>
<proteinExistence type="predicted"/>
<sequence>MAEFWDDVKKDMNEVATDMEKDEARSNSTQGCHTYRFFDTMFAKNVVENDVNQTIAELIAANAAEDSSISVSNANFRVYGTKFKGVHQAASFTRMLLNPQRRSLTANVKNRFPFDVEIEIIFGGTTYDEDTGNLDDFEIEMNASERASWKITKMLRNILPY</sequence>
<name>A0A9N8ZZN5_9GLOM</name>
<evidence type="ECO:0000313" key="2">
    <source>
        <dbReference type="Proteomes" id="UP000789572"/>
    </source>
</evidence>
<comment type="caution">
    <text evidence="1">The sequence shown here is derived from an EMBL/GenBank/DDBJ whole genome shotgun (WGS) entry which is preliminary data.</text>
</comment>
<reference evidence="1" key="1">
    <citation type="submission" date="2021-06" db="EMBL/GenBank/DDBJ databases">
        <authorList>
            <person name="Kallberg Y."/>
            <person name="Tangrot J."/>
            <person name="Rosling A."/>
        </authorList>
    </citation>
    <scope>NUCLEOTIDE SEQUENCE</scope>
    <source>
        <strain evidence="1">IA702</strain>
    </source>
</reference>
<evidence type="ECO:0000313" key="1">
    <source>
        <dbReference type="EMBL" id="CAG8512035.1"/>
    </source>
</evidence>